<dbReference type="InterPro" id="IPR012851">
    <property type="entry name" value="Spore_coat_CotF-like"/>
</dbReference>
<dbReference type="InterPro" id="IPR012347">
    <property type="entry name" value="Ferritin-like"/>
</dbReference>
<dbReference type="STRING" id="476652.DEAC_c15360"/>
<reference evidence="1 2" key="1">
    <citation type="submission" date="2015-06" db="EMBL/GenBank/DDBJ databases">
        <title>Draft genome of the moderately acidophilic sulfate reducer Candidatus Desulfosporosinus acididurans strain M1.</title>
        <authorList>
            <person name="Poehlein A."/>
            <person name="Petzsch P."/>
            <person name="Johnson B.D."/>
            <person name="Schloemann M."/>
            <person name="Daniel R."/>
            <person name="Muehling M."/>
        </authorList>
    </citation>
    <scope>NUCLEOTIDE SEQUENCE [LARGE SCALE GENOMIC DNA]</scope>
    <source>
        <strain evidence="1 2">M1</strain>
    </source>
</reference>
<dbReference type="PATRIC" id="fig|476652.3.peg.1583"/>
<accession>A0A0J1FV54</accession>
<gene>
    <name evidence="1" type="ORF">DEAC_c15360</name>
</gene>
<dbReference type="Pfam" id="PF07875">
    <property type="entry name" value="Coat_F"/>
    <property type="match status" value="1"/>
</dbReference>
<dbReference type="EMBL" id="LDZY01000004">
    <property type="protein sequence ID" value="KLU66868.1"/>
    <property type="molecule type" value="Genomic_DNA"/>
</dbReference>
<organism evidence="1 2">
    <name type="scientific">Desulfosporosinus acididurans</name>
    <dbReference type="NCBI Taxonomy" id="476652"/>
    <lineage>
        <taxon>Bacteria</taxon>
        <taxon>Bacillati</taxon>
        <taxon>Bacillota</taxon>
        <taxon>Clostridia</taxon>
        <taxon>Eubacteriales</taxon>
        <taxon>Desulfitobacteriaceae</taxon>
        <taxon>Desulfosporosinus</taxon>
    </lineage>
</organism>
<name>A0A0J1FV54_9FIRM</name>
<comment type="caution">
    <text evidence="1">The sequence shown here is derived from an EMBL/GenBank/DDBJ whole genome shotgun (WGS) entry which is preliminary data.</text>
</comment>
<evidence type="ECO:0000313" key="1">
    <source>
        <dbReference type="EMBL" id="KLU66868.1"/>
    </source>
</evidence>
<protein>
    <submittedName>
        <fullName evidence="1">Coat F domain protein</fullName>
    </submittedName>
</protein>
<evidence type="ECO:0000313" key="2">
    <source>
        <dbReference type="Proteomes" id="UP000036356"/>
    </source>
</evidence>
<dbReference type="Gene3D" id="1.20.1260.10">
    <property type="match status" value="1"/>
</dbReference>
<keyword evidence="2" id="KW-1185">Reference proteome</keyword>
<proteinExistence type="predicted"/>
<dbReference type="AlphaFoldDB" id="A0A0J1FV54"/>
<sequence>MATQTTMSEQEIITDLLTSEKHVTSTVNTFITESTCANLRQNLKTILDEEHNIHENLYNIMNSKGWYPATDAEAQEVQKAKDKFKPLQ</sequence>
<dbReference type="Proteomes" id="UP000036356">
    <property type="component" value="Unassembled WGS sequence"/>
</dbReference>